<dbReference type="Pfam" id="PF00433">
    <property type="entry name" value="Pkinase_C"/>
    <property type="match status" value="1"/>
</dbReference>
<dbReference type="PROSITE" id="PS00108">
    <property type="entry name" value="PROTEIN_KINASE_ST"/>
    <property type="match status" value="1"/>
</dbReference>
<keyword evidence="4" id="KW-0597">Phosphoprotein</keyword>
<dbReference type="SUPFAM" id="SSF56112">
    <property type="entry name" value="Protein kinase-like (PK-like)"/>
    <property type="match status" value="1"/>
</dbReference>
<evidence type="ECO:0000256" key="5">
    <source>
        <dbReference type="ARBA" id="ARBA00022679"/>
    </source>
</evidence>
<organism evidence="16 17">
    <name type="scientific">Cyprinus carpio</name>
    <name type="common">Common carp</name>
    <dbReference type="NCBI Taxonomy" id="7962"/>
    <lineage>
        <taxon>Eukaryota</taxon>
        <taxon>Metazoa</taxon>
        <taxon>Chordata</taxon>
        <taxon>Craniata</taxon>
        <taxon>Vertebrata</taxon>
        <taxon>Euteleostomi</taxon>
        <taxon>Actinopterygii</taxon>
        <taxon>Neopterygii</taxon>
        <taxon>Teleostei</taxon>
        <taxon>Ostariophysi</taxon>
        <taxon>Cypriniformes</taxon>
        <taxon>Cyprinidae</taxon>
        <taxon>Cyprininae</taxon>
        <taxon>Cyprinus</taxon>
    </lineage>
</organism>
<dbReference type="InterPro" id="IPR017441">
    <property type="entry name" value="Protein_kinase_ATP_BS"/>
</dbReference>
<dbReference type="Gene3D" id="1.10.510.10">
    <property type="entry name" value="Transferase(Phosphotransferase) domain 1"/>
    <property type="match status" value="1"/>
</dbReference>
<comment type="similarity">
    <text evidence="1">Belongs to the protein kinase superfamily. AGC Ser/Thr protein kinase family. S6 kinase subfamily.</text>
</comment>
<keyword evidence="6 11" id="KW-0547">Nucleotide-binding</keyword>
<name>A0A8C1WFC3_CYPCA</name>
<evidence type="ECO:0000259" key="14">
    <source>
        <dbReference type="PROSITE" id="PS50011"/>
    </source>
</evidence>
<dbReference type="PROSITE" id="PS50011">
    <property type="entry name" value="PROTEIN_KINASE_DOM"/>
    <property type="match status" value="1"/>
</dbReference>
<evidence type="ECO:0000256" key="3">
    <source>
        <dbReference type="ARBA" id="ARBA00022527"/>
    </source>
</evidence>
<feature type="domain" description="AGC-kinase C-terminal" evidence="15">
    <location>
        <begin position="307"/>
        <end position="379"/>
    </location>
</feature>
<dbReference type="PROSITE" id="PS00107">
    <property type="entry name" value="PROTEIN_KINASE_ATP"/>
    <property type="match status" value="1"/>
</dbReference>
<accession>A0A8C1WFC3</accession>
<feature type="domain" description="Protein kinase" evidence="14">
    <location>
        <begin position="45"/>
        <end position="306"/>
    </location>
</feature>
<dbReference type="GO" id="GO:0005524">
    <property type="term" value="F:ATP binding"/>
    <property type="evidence" value="ECO:0007669"/>
    <property type="project" value="UniProtKB-UniRule"/>
</dbReference>
<evidence type="ECO:0000256" key="4">
    <source>
        <dbReference type="ARBA" id="ARBA00022553"/>
    </source>
</evidence>
<dbReference type="InterPro" id="IPR000719">
    <property type="entry name" value="Prot_kinase_dom"/>
</dbReference>
<dbReference type="CDD" id="cd05584">
    <property type="entry name" value="STKc_p70S6K"/>
    <property type="match status" value="1"/>
</dbReference>
<dbReference type="Ensembl" id="ENSCCRT00015067623.1">
    <property type="protein sequence ID" value="ENSCCRP00015065464.1"/>
    <property type="gene ID" value="ENSCCRG00015026643.1"/>
</dbReference>
<sequence>DRSGVSETRQTSTMAVTLLMEDCEKFEISENSVNQGTEQIRPECFELLRVLGKGGYGKVFQVRKVSGADSGKIFAMKVLKKAMIARNAKDTAHTKAERSILEEVKHPFIVDLIYAFQTGGKLYLILEYLSGGELFMQLEREGIFLEDTAGFYLAEISMALGHLHQKGIIYRDLKPENIMLNNNGHVKLTDFGLCKESIHDGTVTHTFCGTIEYMAPEILMRSGHNRAVDWWSLGALMYDMLTGAPPFTAENRKKTIDKILKCKLNLPPYLTQEARDLLKKLLRRNASTRMGAGPRDALDIQAHSFFRHMNWDDLLAFKVEPPFKPFLRSADDVSQFDSKFTSQTPVDSPDDSTLSESANQVFLVSLFSWSLFGSVTCDAVLAFSSPLKAEGVDGWSRGPPFPEVPTTTSSLLPPMEVSVEQMDIGSNMEVSAPLPIKKPSNKGSFVKPTHSAGGRRPKHLRINH</sequence>
<feature type="region of interest" description="Disordered" evidence="13">
    <location>
        <begin position="434"/>
        <end position="464"/>
    </location>
</feature>
<evidence type="ECO:0000259" key="15">
    <source>
        <dbReference type="PROSITE" id="PS51285"/>
    </source>
</evidence>
<evidence type="ECO:0000256" key="10">
    <source>
        <dbReference type="ARBA" id="ARBA00048679"/>
    </source>
</evidence>
<feature type="binding site" evidence="11">
    <location>
        <position position="77"/>
    </location>
    <ligand>
        <name>ATP</name>
        <dbReference type="ChEBI" id="CHEBI:30616"/>
    </ligand>
</feature>
<evidence type="ECO:0000313" key="17">
    <source>
        <dbReference type="Proteomes" id="UP000694700"/>
    </source>
</evidence>
<feature type="compositionally biased region" description="Basic residues" evidence="13">
    <location>
        <begin position="453"/>
        <end position="464"/>
    </location>
</feature>
<evidence type="ECO:0000256" key="13">
    <source>
        <dbReference type="SAM" id="MobiDB-lite"/>
    </source>
</evidence>
<evidence type="ECO:0000256" key="8">
    <source>
        <dbReference type="ARBA" id="ARBA00022840"/>
    </source>
</evidence>
<evidence type="ECO:0000256" key="2">
    <source>
        <dbReference type="ARBA" id="ARBA00012513"/>
    </source>
</evidence>
<dbReference type="InterPro" id="IPR017892">
    <property type="entry name" value="Pkinase_C"/>
</dbReference>
<evidence type="ECO:0000256" key="12">
    <source>
        <dbReference type="RuleBase" id="RU000304"/>
    </source>
</evidence>
<comment type="catalytic activity">
    <reaction evidence="9">
        <text>L-threonyl-[protein] + ATP = O-phospho-L-threonyl-[protein] + ADP + H(+)</text>
        <dbReference type="Rhea" id="RHEA:46608"/>
        <dbReference type="Rhea" id="RHEA-COMP:11060"/>
        <dbReference type="Rhea" id="RHEA-COMP:11605"/>
        <dbReference type="ChEBI" id="CHEBI:15378"/>
        <dbReference type="ChEBI" id="CHEBI:30013"/>
        <dbReference type="ChEBI" id="CHEBI:30616"/>
        <dbReference type="ChEBI" id="CHEBI:61977"/>
        <dbReference type="ChEBI" id="CHEBI:456216"/>
        <dbReference type="EC" id="2.7.11.1"/>
    </reaction>
</comment>
<protein>
    <recommendedName>
        <fullName evidence="2">non-specific serine/threonine protein kinase</fullName>
        <ecNumber evidence="2">2.7.11.1</ecNumber>
    </recommendedName>
</protein>
<dbReference type="AlphaFoldDB" id="A0A8C1WFC3"/>
<dbReference type="InterPro" id="IPR008271">
    <property type="entry name" value="Ser/Thr_kinase_AS"/>
</dbReference>
<dbReference type="FunFam" id="3.30.200.20:FF:000686">
    <property type="entry name" value="Ribosomal protein S6 kinase"/>
    <property type="match status" value="1"/>
</dbReference>
<dbReference type="PROSITE" id="PS51285">
    <property type="entry name" value="AGC_KINASE_CTER"/>
    <property type="match status" value="1"/>
</dbReference>
<evidence type="ECO:0000256" key="6">
    <source>
        <dbReference type="ARBA" id="ARBA00022741"/>
    </source>
</evidence>
<reference evidence="16" key="1">
    <citation type="submission" date="2025-08" db="UniProtKB">
        <authorList>
            <consortium name="Ensembl"/>
        </authorList>
    </citation>
    <scope>IDENTIFICATION</scope>
</reference>
<dbReference type="EC" id="2.7.11.1" evidence="2"/>
<proteinExistence type="inferred from homology"/>
<dbReference type="PANTHER" id="PTHR24351">
    <property type="entry name" value="RIBOSOMAL PROTEIN S6 KINASE"/>
    <property type="match status" value="1"/>
</dbReference>
<comment type="catalytic activity">
    <reaction evidence="10">
        <text>L-seryl-[protein] + ATP = O-phospho-L-seryl-[protein] + ADP + H(+)</text>
        <dbReference type="Rhea" id="RHEA:17989"/>
        <dbReference type="Rhea" id="RHEA-COMP:9863"/>
        <dbReference type="Rhea" id="RHEA-COMP:11604"/>
        <dbReference type="ChEBI" id="CHEBI:15378"/>
        <dbReference type="ChEBI" id="CHEBI:29999"/>
        <dbReference type="ChEBI" id="CHEBI:30616"/>
        <dbReference type="ChEBI" id="CHEBI:83421"/>
        <dbReference type="ChEBI" id="CHEBI:456216"/>
        <dbReference type="EC" id="2.7.11.1"/>
    </reaction>
</comment>
<dbReference type="SMART" id="SM00220">
    <property type="entry name" value="S_TKc"/>
    <property type="match status" value="1"/>
</dbReference>
<dbReference type="FunFam" id="1.10.510.10:FF:000092">
    <property type="entry name" value="Ribosomal protein S6 kinase"/>
    <property type="match status" value="1"/>
</dbReference>
<evidence type="ECO:0000313" key="16">
    <source>
        <dbReference type="Ensembl" id="ENSCCRP00015065464.1"/>
    </source>
</evidence>
<keyword evidence="7" id="KW-0418">Kinase</keyword>
<dbReference type="Proteomes" id="UP000694700">
    <property type="component" value="Unplaced"/>
</dbReference>
<evidence type="ECO:0000256" key="9">
    <source>
        <dbReference type="ARBA" id="ARBA00047899"/>
    </source>
</evidence>
<dbReference type="SMART" id="SM00133">
    <property type="entry name" value="S_TK_X"/>
    <property type="match status" value="1"/>
</dbReference>
<evidence type="ECO:0000256" key="11">
    <source>
        <dbReference type="PROSITE-ProRule" id="PRU10141"/>
    </source>
</evidence>
<keyword evidence="8 11" id="KW-0067">ATP-binding</keyword>
<dbReference type="Gene3D" id="3.30.200.20">
    <property type="entry name" value="Phosphorylase Kinase, domain 1"/>
    <property type="match status" value="1"/>
</dbReference>
<dbReference type="Pfam" id="PF00069">
    <property type="entry name" value="Pkinase"/>
    <property type="match status" value="1"/>
</dbReference>
<dbReference type="InterPro" id="IPR011009">
    <property type="entry name" value="Kinase-like_dom_sf"/>
</dbReference>
<keyword evidence="3 12" id="KW-0723">Serine/threonine-protein kinase</keyword>
<evidence type="ECO:0000256" key="1">
    <source>
        <dbReference type="ARBA" id="ARBA00009804"/>
    </source>
</evidence>
<evidence type="ECO:0000256" key="7">
    <source>
        <dbReference type="ARBA" id="ARBA00022777"/>
    </source>
</evidence>
<dbReference type="InterPro" id="IPR000961">
    <property type="entry name" value="AGC-kinase_C"/>
</dbReference>
<keyword evidence="5" id="KW-0808">Transferase</keyword>
<dbReference type="GO" id="GO:0004674">
    <property type="term" value="F:protein serine/threonine kinase activity"/>
    <property type="evidence" value="ECO:0007669"/>
    <property type="project" value="UniProtKB-KW"/>
</dbReference>